<feature type="transmembrane region" description="Helical" evidence="1">
    <location>
        <begin position="6"/>
        <end position="27"/>
    </location>
</feature>
<gene>
    <name evidence="2" type="ORF">A3J47_01685</name>
</gene>
<feature type="transmembrane region" description="Helical" evidence="1">
    <location>
        <begin position="145"/>
        <end position="168"/>
    </location>
</feature>
<name>A0A1F8FRW3_9BACT</name>
<protein>
    <recommendedName>
        <fullName evidence="4">Rod shape-determining protein MreD</fullName>
    </recommendedName>
</protein>
<evidence type="ECO:0000313" key="2">
    <source>
        <dbReference type="EMBL" id="OGN15298.1"/>
    </source>
</evidence>
<proteinExistence type="predicted"/>
<accession>A0A1F8FRW3</accession>
<keyword evidence="1" id="KW-1133">Transmembrane helix</keyword>
<dbReference type="AlphaFoldDB" id="A0A1F8FRW3"/>
<feature type="transmembrane region" description="Helical" evidence="1">
    <location>
        <begin position="72"/>
        <end position="90"/>
    </location>
</feature>
<evidence type="ECO:0008006" key="4">
    <source>
        <dbReference type="Google" id="ProtNLM"/>
    </source>
</evidence>
<dbReference type="EMBL" id="MGJV01000012">
    <property type="protein sequence ID" value="OGN15298.1"/>
    <property type="molecule type" value="Genomic_DNA"/>
</dbReference>
<organism evidence="2 3">
    <name type="scientific">Candidatus Yanofskybacteria bacterium RIFCSPHIGHO2_02_FULL_43_22</name>
    <dbReference type="NCBI Taxonomy" id="1802681"/>
    <lineage>
        <taxon>Bacteria</taxon>
        <taxon>Candidatus Yanofskyibacteriota</taxon>
    </lineage>
</organism>
<feature type="transmembrane region" description="Helical" evidence="1">
    <location>
        <begin position="34"/>
        <end position="60"/>
    </location>
</feature>
<reference evidence="2 3" key="1">
    <citation type="journal article" date="2016" name="Nat. Commun.">
        <title>Thousands of microbial genomes shed light on interconnected biogeochemical processes in an aquifer system.</title>
        <authorList>
            <person name="Anantharaman K."/>
            <person name="Brown C.T."/>
            <person name="Hug L.A."/>
            <person name="Sharon I."/>
            <person name="Castelle C.J."/>
            <person name="Probst A.J."/>
            <person name="Thomas B.C."/>
            <person name="Singh A."/>
            <person name="Wilkins M.J."/>
            <person name="Karaoz U."/>
            <person name="Brodie E.L."/>
            <person name="Williams K.H."/>
            <person name="Hubbard S.S."/>
            <person name="Banfield J.F."/>
        </authorList>
    </citation>
    <scope>NUCLEOTIDE SEQUENCE [LARGE SCALE GENOMIC DNA]</scope>
</reference>
<dbReference type="Proteomes" id="UP000176581">
    <property type="component" value="Unassembled WGS sequence"/>
</dbReference>
<evidence type="ECO:0000313" key="3">
    <source>
        <dbReference type="Proteomes" id="UP000176581"/>
    </source>
</evidence>
<keyword evidence="1" id="KW-0472">Membrane</keyword>
<evidence type="ECO:0000256" key="1">
    <source>
        <dbReference type="SAM" id="Phobius"/>
    </source>
</evidence>
<comment type="caution">
    <text evidence="2">The sequence shown here is derived from an EMBL/GenBank/DDBJ whole genome shotgun (WGS) entry which is preliminary data.</text>
</comment>
<keyword evidence="1" id="KW-0812">Transmembrane</keyword>
<sequence>MTEIKLTAIFAIVLALDGLILPALFGLRESFLSLLVLIVPILYIGPTTRSVSLGLFFAFISETLRGLDLGVLALPFLFVVVLIYLTQLFLDIKYTHNTRFGLGKSVLIALISVAFIYIFSVFYLIGLTPHLSRESRIATTAKSNFSKGAGLMIATETLLLVLVFNAVFNKKNDYVS</sequence>
<feature type="transmembrane region" description="Helical" evidence="1">
    <location>
        <begin position="102"/>
        <end position="125"/>
    </location>
</feature>